<keyword evidence="8" id="KW-0963">Cytoplasm</keyword>
<evidence type="ECO:0000256" key="6">
    <source>
        <dbReference type="ARBA" id="ARBA00023235"/>
    </source>
</evidence>
<evidence type="ECO:0000256" key="9">
    <source>
        <dbReference type="PROSITE-ProRule" id="PRU10125"/>
    </source>
</evidence>
<dbReference type="GO" id="GO:0005829">
    <property type="term" value="C:cytosol"/>
    <property type="evidence" value="ECO:0007669"/>
    <property type="project" value="TreeGrafter"/>
</dbReference>
<evidence type="ECO:0000256" key="5">
    <source>
        <dbReference type="ARBA" id="ARBA00023154"/>
    </source>
</evidence>
<feature type="binding site" evidence="8">
    <location>
        <begin position="256"/>
        <end position="257"/>
    </location>
    <ligand>
        <name>substrate</name>
    </ligand>
</feature>
<sequence length="331" mass="33685">MTSTVTGASTSTSSSPLAFTKGHGTQNDFVLLTDPDGALALDAVLAALLCDRRAGVGADGVIRAVRSDALPEGAAALAEDPGAVWFMDYRNADGSMAEMCGNGVRVLAAHLLAEGLVEEAELRSGAGLALGTRAGVRHVRRVRGPEGEDWLAVDMGPWHLIDPVGASERGADAEVGVHGLDGVRRPGLSVDVGNPHTVVALASAAELEAADLGRAPEVDPLPPHGTNVELVIVEDAFGRSSASEAPLGVIRMRVHERGSGETRSCGTGACAAALAVRSWAGGAEAGAPERWLVHVPGGTVAVRALEGQRVELAGPAVLLARGEVDPAQLGG</sequence>
<name>A0A5C8Z3K8_9ACTN</name>
<gene>
    <name evidence="8" type="primary">dapF</name>
    <name evidence="10" type="ORF">FMM08_18175</name>
</gene>
<accession>A0A5C8Z3K8</accession>
<comment type="pathway">
    <text evidence="1 8">Amino-acid biosynthesis; L-lysine biosynthesis via DAP pathway; DL-2,6-diaminopimelate from LL-2,6-diaminopimelate: step 1/1.</text>
</comment>
<proteinExistence type="inferred from homology"/>
<dbReference type="GO" id="GO:0008837">
    <property type="term" value="F:diaminopimelate epimerase activity"/>
    <property type="evidence" value="ECO:0007669"/>
    <property type="project" value="UniProtKB-UniRule"/>
</dbReference>
<feature type="binding site" evidence="8">
    <location>
        <position position="91"/>
    </location>
    <ligand>
        <name>substrate</name>
    </ligand>
</feature>
<dbReference type="OrthoDB" id="9805408at2"/>
<dbReference type="PANTHER" id="PTHR31689:SF0">
    <property type="entry name" value="DIAMINOPIMELATE EPIMERASE"/>
    <property type="match status" value="1"/>
</dbReference>
<dbReference type="UniPathway" id="UPA00034">
    <property type="reaction ID" value="UER00025"/>
</dbReference>
<dbReference type="GO" id="GO:0009089">
    <property type="term" value="P:lysine biosynthetic process via diaminopimelate"/>
    <property type="evidence" value="ECO:0007669"/>
    <property type="project" value="UniProtKB-UniRule"/>
</dbReference>
<dbReference type="RefSeq" id="WP_147927804.1">
    <property type="nucleotide sequence ID" value="NZ_VKAC01000012.1"/>
</dbReference>
<feature type="active site" evidence="9">
    <location>
        <position position="100"/>
    </location>
</feature>
<evidence type="ECO:0000313" key="10">
    <source>
        <dbReference type="EMBL" id="TXR52682.1"/>
    </source>
</evidence>
<organism evidence="10 11">
    <name type="scientific">Quadrisphaera setariae</name>
    <dbReference type="NCBI Taxonomy" id="2593304"/>
    <lineage>
        <taxon>Bacteria</taxon>
        <taxon>Bacillati</taxon>
        <taxon>Actinomycetota</taxon>
        <taxon>Actinomycetes</taxon>
        <taxon>Kineosporiales</taxon>
        <taxon>Kineosporiaceae</taxon>
        <taxon>Quadrisphaera</taxon>
    </lineage>
</organism>
<reference evidence="10 11" key="1">
    <citation type="submission" date="2019-07" db="EMBL/GenBank/DDBJ databases">
        <title>Quadrisphaera sp. strain DD2A genome sequencing and assembly.</title>
        <authorList>
            <person name="Kim I."/>
        </authorList>
    </citation>
    <scope>NUCLEOTIDE SEQUENCE [LARGE SCALE GENOMIC DNA]</scope>
    <source>
        <strain evidence="10 11">DD2A</strain>
    </source>
</reference>
<evidence type="ECO:0000256" key="3">
    <source>
        <dbReference type="ARBA" id="ARBA00013080"/>
    </source>
</evidence>
<protein>
    <recommendedName>
        <fullName evidence="3 8">Diaminopimelate epimerase</fullName>
        <shortName evidence="8">DAP epimerase</shortName>
        <ecNumber evidence="3 8">5.1.1.7</ecNumber>
    </recommendedName>
    <alternativeName>
        <fullName evidence="8">PLP-independent amino acid racemase</fullName>
    </alternativeName>
</protein>
<dbReference type="PROSITE" id="PS01326">
    <property type="entry name" value="DAP_EPIMERASE"/>
    <property type="match status" value="1"/>
</dbReference>
<feature type="active site" description="Proton donor" evidence="8">
    <location>
        <position position="100"/>
    </location>
</feature>
<dbReference type="AlphaFoldDB" id="A0A5C8Z3K8"/>
<dbReference type="SUPFAM" id="SSF54506">
    <property type="entry name" value="Diaminopimelate epimerase-like"/>
    <property type="match status" value="2"/>
</dbReference>
<dbReference type="HAMAP" id="MF_00197">
    <property type="entry name" value="DAP_epimerase"/>
    <property type="match status" value="1"/>
</dbReference>
<comment type="caution">
    <text evidence="10">The sequence shown here is derived from an EMBL/GenBank/DDBJ whole genome shotgun (WGS) entry which is preliminary data.</text>
</comment>
<keyword evidence="4 8" id="KW-0028">Amino-acid biosynthesis</keyword>
<keyword evidence="11" id="KW-1185">Reference proteome</keyword>
<evidence type="ECO:0000256" key="2">
    <source>
        <dbReference type="ARBA" id="ARBA00010219"/>
    </source>
</evidence>
<evidence type="ECO:0000256" key="4">
    <source>
        <dbReference type="ARBA" id="ARBA00022605"/>
    </source>
</evidence>
<comment type="subunit">
    <text evidence="8">Homodimer.</text>
</comment>
<feature type="binding site" evidence="8">
    <location>
        <position position="194"/>
    </location>
    <ligand>
        <name>substrate</name>
    </ligand>
</feature>
<dbReference type="EMBL" id="VKAC01000012">
    <property type="protein sequence ID" value="TXR52682.1"/>
    <property type="molecule type" value="Genomic_DNA"/>
</dbReference>
<feature type="site" description="Could be important to modulate the pK values of the two catalytic cysteine residues" evidence="8">
    <location>
        <position position="196"/>
    </location>
</feature>
<dbReference type="InterPro" id="IPR001653">
    <property type="entry name" value="DAP_epimerase_DapF"/>
</dbReference>
<feature type="active site" description="Proton acceptor" evidence="8">
    <location>
        <position position="265"/>
    </location>
</feature>
<comment type="caution">
    <text evidence="8">Lacks conserved residue(s) required for the propagation of feature annotation.</text>
</comment>
<keyword evidence="6 8" id="KW-0413">Isomerase</keyword>
<keyword evidence="5 8" id="KW-0457">Lysine biosynthesis</keyword>
<feature type="binding site" evidence="8">
    <location>
        <position position="27"/>
    </location>
    <ligand>
        <name>substrate</name>
    </ligand>
</feature>
<evidence type="ECO:0000256" key="7">
    <source>
        <dbReference type="ARBA" id="ARBA00051712"/>
    </source>
</evidence>
<comment type="function">
    <text evidence="8">Catalyzes the stereoinversion of LL-2,6-diaminopimelate (L,L-DAP) to meso-diaminopimelate (meso-DAP), a precursor of L-lysine and an essential component of the bacterial peptidoglycan.</text>
</comment>
<dbReference type="Gene3D" id="3.10.310.10">
    <property type="entry name" value="Diaminopimelate Epimerase, Chain A, domain 1"/>
    <property type="match status" value="2"/>
</dbReference>
<evidence type="ECO:0000256" key="8">
    <source>
        <dbReference type="HAMAP-Rule" id="MF_00197"/>
    </source>
</evidence>
<evidence type="ECO:0000256" key="1">
    <source>
        <dbReference type="ARBA" id="ARBA00005196"/>
    </source>
</evidence>
<dbReference type="InterPro" id="IPR018510">
    <property type="entry name" value="DAP_epimerase_AS"/>
</dbReference>
<dbReference type="Pfam" id="PF01678">
    <property type="entry name" value="DAP_epimerase"/>
    <property type="match status" value="2"/>
</dbReference>
<feature type="binding site" evidence="8">
    <location>
        <begin position="266"/>
        <end position="267"/>
    </location>
    <ligand>
        <name>substrate</name>
    </ligand>
</feature>
<dbReference type="PANTHER" id="PTHR31689">
    <property type="entry name" value="DIAMINOPIMELATE EPIMERASE, CHLOROPLASTIC"/>
    <property type="match status" value="1"/>
</dbReference>
<dbReference type="EC" id="5.1.1.7" evidence="3 8"/>
<feature type="site" description="Could be important to modulate the pK values of the two catalytic cysteine residues" evidence="8">
    <location>
        <position position="256"/>
    </location>
</feature>
<evidence type="ECO:0000313" key="11">
    <source>
        <dbReference type="Proteomes" id="UP000321234"/>
    </source>
</evidence>
<feature type="binding site" evidence="8">
    <location>
        <begin position="101"/>
        <end position="102"/>
    </location>
    <ligand>
        <name>substrate</name>
    </ligand>
</feature>
<comment type="catalytic activity">
    <reaction evidence="7 8">
        <text>(2S,6S)-2,6-diaminopimelate = meso-2,6-diaminopimelate</text>
        <dbReference type="Rhea" id="RHEA:15393"/>
        <dbReference type="ChEBI" id="CHEBI:57609"/>
        <dbReference type="ChEBI" id="CHEBI:57791"/>
        <dbReference type="EC" id="5.1.1.7"/>
    </reaction>
</comment>
<dbReference type="Proteomes" id="UP000321234">
    <property type="component" value="Unassembled WGS sequence"/>
</dbReference>
<comment type="similarity">
    <text evidence="2 8">Belongs to the diaminopimelate epimerase family.</text>
</comment>
<dbReference type="NCBIfam" id="TIGR00652">
    <property type="entry name" value="DapF"/>
    <property type="match status" value="1"/>
</dbReference>
<comment type="subcellular location">
    <subcellularLocation>
        <location evidence="8">Cytoplasm</location>
    </subcellularLocation>
</comment>
<feature type="binding site" evidence="8">
    <location>
        <position position="227"/>
    </location>
    <ligand>
        <name>substrate</name>
    </ligand>
</feature>